<dbReference type="GO" id="GO:0098552">
    <property type="term" value="C:side of membrane"/>
    <property type="evidence" value="ECO:0007669"/>
    <property type="project" value="UniProtKB-KW"/>
</dbReference>
<evidence type="ECO:0000256" key="4">
    <source>
        <dbReference type="ARBA" id="ARBA00022729"/>
    </source>
</evidence>
<keyword evidence="6" id="KW-1015">Disulfide bond</keyword>
<comment type="subcellular location">
    <subcellularLocation>
        <location evidence="1">Cell membrane</location>
        <topology evidence="1">Lipid-anchor</topology>
        <topology evidence="1">GPI-anchor</topology>
    </subcellularLocation>
</comment>
<keyword evidence="8" id="KW-0449">Lipoprotein</keyword>
<evidence type="ECO:0000256" key="6">
    <source>
        <dbReference type="ARBA" id="ARBA00023157"/>
    </source>
</evidence>
<proteinExistence type="predicted"/>
<dbReference type="GO" id="GO:0007623">
    <property type="term" value="P:circadian rhythm"/>
    <property type="evidence" value="ECO:0007669"/>
    <property type="project" value="Ensembl"/>
</dbReference>
<dbReference type="InterPro" id="IPR045860">
    <property type="entry name" value="Snake_toxin-like_sf"/>
</dbReference>
<dbReference type="GeneTree" id="ENSGT00390000002843"/>
<dbReference type="SUPFAM" id="SSF57302">
    <property type="entry name" value="Snake toxin-like"/>
    <property type="match status" value="1"/>
</dbReference>
<keyword evidence="2" id="KW-1003">Cell membrane</keyword>
<keyword evidence="7" id="KW-0325">Glycoprotein</keyword>
<evidence type="ECO:0000256" key="9">
    <source>
        <dbReference type="SAM" id="Phobius"/>
    </source>
</evidence>
<organism evidence="10 11">
    <name type="scientific">Oryzias latipes</name>
    <name type="common">Japanese rice fish</name>
    <name type="synonym">Japanese killifish</name>
    <dbReference type="NCBI Taxonomy" id="8090"/>
    <lineage>
        <taxon>Eukaryota</taxon>
        <taxon>Metazoa</taxon>
        <taxon>Chordata</taxon>
        <taxon>Craniata</taxon>
        <taxon>Vertebrata</taxon>
        <taxon>Euteleostomi</taxon>
        <taxon>Actinopterygii</taxon>
        <taxon>Neopterygii</taxon>
        <taxon>Teleostei</taxon>
        <taxon>Neoteleostei</taxon>
        <taxon>Acanthomorphata</taxon>
        <taxon>Ovalentaria</taxon>
        <taxon>Atherinomorphae</taxon>
        <taxon>Beloniformes</taxon>
        <taxon>Adrianichthyidae</taxon>
        <taxon>Oryziinae</taxon>
        <taxon>Oryzias</taxon>
    </lineage>
</organism>
<dbReference type="Gene3D" id="2.10.60.10">
    <property type="entry name" value="CD59"/>
    <property type="match status" value="1"/>
</dbReference>
<evidence type="ECO:0000256" key="1">
    <source>
        <dbReference type="ARBA" id="ARBA00004609"/>
    </source>
</evidence>
<name>A0A3B3H2E0_ORYLA</name>
<reference evidence="10" key="3">
    <citation type="submission" date="2025-09" db="UniProtKB">
        <authorList>
            <consortium name="Ensembl"/>
        </authorList>
    </citation>
    <scope>IDENTIFICATION</scope>
    <source>
        <strain evidence="10">Hd-rR</strain>
    </source>
</reference>
<evidence type="ECO:0000313" key="11">
    <source>
        <dbReference type="Proteomes" id="UP000001038"/>
    </source>
</evidence>
<dbReference type="FunCoup" id="A0A3B3H2E0">
    <property type="interactions" value="73"/>
</dbReference>
<accession>A0A3B3H2E0</accession>
<dbReference type="InterPro" id="IPR046354">
    <property type="entry name" value="SPACA4/Bouncer"/>
</dbReference>
<feature type="transmembrane region" description="Helical" evidence="9">
    <location>
        <begin position="66"/>
        <end position="88"/>
    </location>
</feature>
<dbReference type="InParanoid" id="A0A3B3H2E0"/>
<evidence type="ECO:0000256" key="7">
    <source>
        <dbReference type="ARBA" id="ARBA00023180"/>
    </source>
</evidence>
<keyword evidence="4" id="KW-0732">Signal</keyword>
<evidence type="ECO:0000256" key="5">
    <source>
        <dbReference type="ARBA" id="ARBA00023136"/>
    </source>
</evidence>
<evidence type="ECO:0000256" key="8">
    <source>
        <dbReference type="ARBA" id="ARBA00023288"/>
    </source>
</evidence>
<dbReference type="GO" id="GO:0005886">
    <property type="term" value="C:plasma membrane"/>
    <property type="evidence" value="ECO:0007669"/>
    <property type="project" value="UniProtKB-SubCell"/>
</dbReference>
<dbReference type="Ensembl" id="ENSORLT00000039342.1">
    <property type="protein sequence ID" value="ENSORLP00000026006.1"/>
    <property type="gene ID" value="ENSORLG00000023678.1"/>
</dbReference>
<evidence type="ECO:0000313" key="10">
    <source>
        <dbReference type="Ensembl" id="ENSORLP00000026006.1"/>
    </source>
</evidence>
<evidence type="ECO:0000256" key="3">
    <source>
        <dbReference type="ARBA" id="ARBA00022622"/>
    </source>
</evidence>
<keyword evidence="3" id="KW-0336">GPI-anchor</keyword>
<dbReference type="PANTHER" id="PTHR47613:SF1">
    <property type="entry name" value="SPERM ACROSOME MEMBRANE-ASSOCIATED PROTEIN 4"/>
    <property type="match status" value="1"/>
</dbReference>
<keyword evidence="9" id="KW-1133">Transmembrane helix</keyword>
<dbReference type="AlphaFoldDB" id="A0A3B3H2E0"/>
<keyword evidence="5 9" id="KW-0472">Membrane</keyword>
<keyword evidence="11" id="KW-1185">Reference proteome</keyword>
<protein>
    <submittedName>
        <fullName evidence="10">Ly6 domain containing, pigment cell</fullName>
    </submittedName>
</protein>
<dbReference type="Proteomes" id="UP000001038">
    <property type="component" value="Chromosome 16"/>
</dbReference>
<dbReference type="PANTHER" id="PTHR47613">
    <property type="entry name" value="SPERM ACROSOME MEMBRANE-ASSOCIATED PROTEIN 4"/>
    <property type="match status" value="1"/>
</dbReference>
<dbReference type="STRING" id="8090.ENSORLP00000026006"/>
<reference evidence="10 11" key="1">
    <citation type="journal article" date="2007" name="Nature">
        <title>The medaka draft genome and insights into vertebrate genome evolution.</title>
        <authorList>
            <person name="Kasahara M."/>
            <person name="Naruse K."/>
            <person name="Sasaki S."/>
            <person name="Nakatani Y."/>
            <person name="Qu W."/>
            <person name="Ahsan B."/>
            <person name="Yamada T."/>
            <person name="Nagayasu Y."/>
            <person name="Doi K."/>
            <person name="Kasai Y."/>
            <person name="Jindo T."/>
            <person name="Kobayashi D."/>
            <person name="Shimada A."/>
            <person name="Toyoda A."/>
            <person name="Kuroki Y."/>
            <person name="Fujiyama A."/>
            <person name="Sasaki T."/>
            <person name="Shimizu A."/>
            <person name="Asakawa S."/>
            <person name="Shimizu N."/>
            <person name="Hashimoto S."/>
            <person name="Yang J."/>
            <person name="Lee Y."/>
            <person name="Matsushima K."/>
            <person name="Sugano S."/>
            <person name="Sakaizumi M."/>
            <person name="Narita T."/>
            <person name="Ohishi K."/>
            <person name="Haga S."/>
            <person name="Ohta F."/>
            <person name="Nomoto H."/>
            <person name="Nogata K."/>
            <person name="Morishita T."/>
            <person name="Endo T."/>
            <person name="Shin-I T."/>
            <person name="Takeda H."/>
            <person name="Morishita S."/>
            <person name="Kohara Y."/>
        </authorList>
    </citation>
    <scope>NUCLEOTIDE SEQUENCE [LARGE SCALE GENOMIC DNA]</scope>
    <source>
        <strain evidence="10 11">Hd-rR</strain>
    </source>
</reference>
<dbReference type="Bgee" id="ENSORLG00000023678">
    <property type="expression patterns" value="Expressed in blastula and 6 other cell types or tissues"/>
</dbReference>
<reference evidence="10" key="2">
    <citation type="submission" date="2025-08" db="UniProtKB">
        <authorList>
            <consortium name="Ensembl"/>
        </authorList>
    </citation>
    <scope>IDENTIFICATION</scope>
    <source>
        <strain evidence="10">Hd-rR</strain>
    </source>
</reference>
<keyword evidence="9" id="KW-0812">Transmembrane</keyword>
<evidence type="ECO:0000256" key="2">
    <source>
        <dbReference type="ARBA" id="ARBA00022475"/>
    </source>
</evidence>
<sequence>MAENCSSSVLCSLHAAKTSLLLVLEVPDKNRRLLTRKSLIIRSHSAAGRLFFSVEQSEMSNILCPVFLLCLLPSVAPLFCYTCVFPAISPLDCIRFPLRCPPGQLCLSSTAVGQRGDFRVVLYEKSCVLPDLCGVTGEKYTMGLNFTFTNECCNTHLCNAAAAAASIRWTATLFTLIAVCGVW</sequence>